<sequence length="53" mass="5706">MFADGELAVLLFSVTSTCVAEKCSSAAISFLETFSLNGVGSEMNGIRENEDQW</sequence>
<keyword evidence="1" id="KW-0732">Signal</keyword>
<keyword evidence="2" id="KW-1185">Reference proteome</keyword>
<dbReference type="Proteomes" id="UP000887569">
    <property type="component" value="Unplaced"/>
</dbReference>
<accession>A0A915BSF7</accession>
<feature type="chain" id="PRO_5038047204" evidence="1">
    <location>
        <begin position="21"/>
        <end position="53"/>
    </location>
</feature>
<evidence type="ECO:0000313" key="3">
    <source>
        <dbReference type="WBParaSite" id="PgR053_g024_t05"/>
    </source>
</evidence>
<reference evidence="3" key="1">
    <citation type="submission" date="2022-11" db="UniProtKB">
        <authorList>
            <consortium name="WormBaseParasite"/>
        </authorList>
    </citation>
    <scope>IDENTIFICATION</scope>
</reference>
<dbReference type="AlphaFoldDB" id="A0A915BSF7"/>
<name>A0A915BSF7_PARUN</name>
<proteinExistence type="predicted"/>
<feature type="signal peptide" evidence="1">
    <location>
        <begin position="1"/>
        <end position="20"/>
    </location>
</feature>
<dbReference type="WBParaSite" id="PgR053_g024_t05">
    <property type="protein sequence ID" value="PgR053_g024_t05"/>
    <property type="gene ID" value="PgR053_g024"/>
</dbReference>
<evidence type="ECO:0000313" key="2">
    <source>
        <dbReference type="Proteomes" id="UP000887569"/>
    </source>
</evidence>
<organism evidence="2 3">
    <name type="scientific">Parascaris univalens</name>
    <name type="common">Nematode worm</name>
    <dbReference type="NCBI Taxonomy" id="6257"/>
    <lineage>
        <taxon>Eukaryota</taxon>
        <taxon>Metazoa</taxon>
        <taxon>Ecdysozoa</taxon>
        <taxon>Nematoda</taxon>
        <taxon>Chromadorea</taxon>
        <taxon>Rhabditida</taxon>
        <taxon>Spirurina</taxon>
        <taxon>Ascaridomorpha</taxon>
        <taxon>Ascaridoidea</taxon>
        <taxon>Ascarididae</taxon>
        <taxon>Parascaris</taxon>
    </lineage>
</organism>
<evidence type="ECO:0000256" key="1">
    <source>
        <dbReference type="SAM" id="SignalP"/>
    </source>
</evidence>
<protein>
    <submittedName>
        <fullName evidence="3">Uncharacterized protein</fullName>
    </submittedName>
</protein>